<sequence length="600" mass="65985">MRMERSVQLRKSRRAVSRAKRRASMEAQGDRDVLGESYTRQDVLDCLGILERELSMEAKGDAIRRLKRWLALPQVETEQIVEDGAMIGREIYRTNEVVLSTCAEKGLTAALVSMLDSASQNVDEELTLDAVWCITNIASGSAYETSTTLCAAPQLIRLLNCGHQKIQEQSFWALGNMAGEDQKPREELLKMGILAPLMYTLRLDSSSVDIKRVATWCLSNLVRGSATSAIPFFEAKVHETLLNMITHDVSSPVLVEVVWCLSFLSAKEVECSMCLVDLGILEILGRIFVNLVAPSVRTEELDIPLITPVLRTISNIVALPKPRDGEPMVVQVGSQPGLFDGVSRLLSQVSLRFCPALTKEGLWMVSNCCALGSGPVKLNPGSMGVIASPEQLLNEPQDPLFVGIAETFLDAVCWHFSNSPLDIQKEAAFALFNLASRRNPDALIKILRVEPPVLPVMLSLLKAPDLDVVRVALEFIEIVLAKLSNPFGASKLGGRTGAKLVEMFDGIDALEVVAYNQNLPSFLIERASELVDKYFGEDYEDEEEDQPREAFRAGVQLGVGRGRAMVQPAWMSNLGSSVPLKQGTLDQFGFVSKDATMDEN</sequence>
<dbReference type="SUPFAM" id="SSF48371">
    <property type="entry name" value="ARM repeat"/>
    <property type="match status" value="1"/>
</dbReference>
<keyword evidence="2" id="KW-0813">Transport</keyword>
<dbReference type="GO" id="GO:0015031">
    <property type="term" value="P:protein transport"/>
    <property type="evidence" value="ECO:0007669"/>
    <property type="project" value="UniProtKB-KW"/>
</dbReference>
<evidence type="ECO:0000256" key="1">
    <source>
        <dbReference type="ARBA" id="ARBA00010394"/>
    </source>
</evidence>
<evidence type="ECO:0000256" key="2">
    <source>
        <dbReference type="ARBA" id="ARBA00022448"/>
    </source>
</evidence>
<dbReference type="PANTHER" id="PTHR23316">
    <property type="entry name" value="IMPORTIN ALPHA"/>
    <property type="match status" value="1"/>
</dbReference>
<name>A0A7S2RHN7_9STRA</name>
<reference evidence="4" key="1">
    <citation type="submission" date="2021-01" db="EMBL/GenBank/DDBJ databases">
        <authorList>
            <person name="Corre E."/>
            <person name="Pelletier E."/>
            <person name="Niang G."/>
            <person name="Scheremetjew M."/>
            <person name="Finn R."/>
            <person name="Kale V."/>
            <person name="Holt S."/>
            <person name="Cochrane G."/>
            <person name="Meng A."/>
            <person name="Brown T."/>
            <person name="Cohen L."/>
        </authorList>
    </citation>
    <scope>NUCLEOTIDE SEQUENCE</scope>
    <source>
        <strain evidence="4">NY070348D</strain>
    </source>
</reference>
<organism evidence="4">
    <name type="scientific">Mucochytrium quahogii</name>
    <dbReference type="NCBI Taxonomy" id="96639"/>
    <lineage>
        <taxon>Eukaryota</taxon>
        <taxon>Sar</taxon>
        <taxon>Stramenopiles</taxon>
        <taxon>Bigyra</taxon>
        <taxon>Labyrinthulomycetes</taxon>
        <taxon>Thraustochytrida</taxon>
        <taxon>Thraustochytriidae</taxon>
        <taxon>Mucochytrium</taxon>
    </lineage>
</organism>
<dbReference type="Pfam" id="PF00514">
    <property type="entry name" value="Arm"/>
    <property type="match status" value="2"/>
</dbReference>
<proteinExistence type="inferred from homology"/>
<dbReference type="InterPro" id="IPR000225">
    <property type="entry name" value="Armadillo"/>
</dbReference>
<dbReference type="EMBL" id="HBHK01005796">
    <property type="protein sequence ID" value="CAD9671112.1"/>
    <property type="molecule type" value="Transcribed_RNA"/>
</dbReference>
<dbReference type="InterPro" id="IPR011989">
    <property type="entry name" value="ARM-like"/>
</dbReference>
<dbReference type="SMART" id="SM00185">
    <property type="entry name" value="ARM"/>
    <property type="match status" value="7"/>
</dbReference>
<accession>A0A7S2RHN7</accession>
<evidence type="ECO:0000313" key="4">
    <source>
        <dbReference type="EMBL" id="CAD9671112.1"/>
    </source>
</evidence>
<gene>
    <name evidence="4" type="ORF">QSP1433_LOCUS3424</name>
</gene>
<comment type="similarity">
    <text evidence="1">Belongs to the importin alpha family.</text>
</comment>
<evidence type="ECO:0000256" key="3">
    <source>
        <dbReference type="ARBA" id="ARBA00022927"/>
    </source>
</evidence>
<dbReference type="InterPro" id="IPR016024">
    <property type="entry name" value="ARM-type_fold"/>
</dbReference>
<protein>
    <recommendedName>
        <fullName evidence="5">Importin subunit alpha</fullName>
    </recommendedName>
</protein>
<dbReference type="AlphaFoldDB" id="A0A7S2RHN7"/>
<keyword evidence="3" id="KW-0653">Protein transport</keyword>
<dbReference type="Gene3D" id="1.25.10.10">
    <property type="entry name" value="Leucine-rich Repeat Variant"/>
    <property type="match status" value="1"/>
</dbReference>
<evidence type="ECO:0008006" key="5">
    <source>
        <dbReference type="Google" id="ProtNLM"/>
    </source>
</evidence>